<reference evidence="4 5" key="1">
    <citation type="submission" date="2018-09" db="EMBL/GenBank/DDBJ databases">
        <title>Paenibacillus aracenensis nov. sp. isolated from a cave in southern Spain.</title>
        <authorList>
            <person name="Jurado V."/>
            <person name="Gutierrez-Patricio S."/>
            <person name="Gonzalez-Pimentel J.L."/>
            <person name="Miller A.Z."/>
            <person name="Laiz L."/>
            <person name="Saiz-Jimenez C."/>
        </authorList>
    </citation>
    <scope>NUCLEOTIDE SEQUENCE [LARGE SCALE GENOMIC DNA]</scope>
    <source>
        <strain evidence="4 5">JCM 19203</strain>
    </source>
</reference>
<dbReference type="EMBL" id="QXQB01000005">
    <property type="protein sequence ID" value="RJX37818.1"/>
    <property type="molecule type" value="Genomic_DNA"/>
</dbReference>
<dbReference type="CDD" id="cd04301">
    <property type="entry name" value="NAT_SF"/>
    <property type="match status" value="1"/>
</dbReference>
<sequence length="148" mass="16678">MIVQQAALKHLDEVASLFDAYRGFYGQSSDLAGAREFLLDRFDHMQSVIFIAIDQATGRAIGFTQLYPVFSSISMKRAWILNDLYVQENARDRGAARLLLEQAKRYGQLTGAKGIELSTAPDNTTAQALYEKFGFERDEAFLHYSLTL</sequence>
<keyword evidence="2" id="KW-0012">Acyltransferase</keyword>
<dbReference type="InterPro" id="IPR000182">
    <property type="entry name" value="GNAT_dom"/>
</dbReference>
<name>A0A3A6PFZ0_9BACL</name>
<dbReference type="PROSITE" id="PS51186">
    <property type="entry name" value="GNAT"/>
    <property type="match status" value="1"/>
</dbReference>
<proteinExistence type="predicted"/>
<evidence type="ECO:0000256" key="2">
    <source>
        <dbReference type="ARBA" id="ARBA00023315"/>
    </source>
</evidence>
<dbReference type="SUPFAM" id="SSF55729">
    <property type="entry name" value="Acyl-CoA N-acyltransferases (Nat)"/>
    <property type="match status" value="1"/>
</dbReference>
<protein>
    <submittedName>
        <fullName evidence="4">GNAT family N-acetyltransferase</fullName>
    </submittedName>
</protein>
<dbReference type="Gene3D" id="3.40.630.30">
    <property type="match status" value="1"/>
</dbReference>
<dbReference type="InterPro" id="IPR050832">
    <property type="entry name" value="Bact_Acetyltransf"/>
</dbReference>
<evidence type="ECO:0000256" key="1">
    <source>
        <dbReference type="ARBA" id="ARBA00022679"/>
    </source>
</evidence>
<feature type="domain" description="N-acetyltransferase" evidence="3">
    <location>
        <begin position="1"/>
        <end position="148"/>
    </location>
</feature>
<organism evidence="4 5">
    <name type="scientific">Paenibacillus pinisoli</name>
    <dbReference type="NCBI Taxonomy" id="1276110"/>
    <lineage>
        <taxon>Bacteria</taxon>
        <taxon>Bacillati</taxon>
        <taxon>Bacillota</taxon>
        <taxon>Bacilli</taxon>
        <taxon>Bacillales</taxon>
        <taxon>Paenibacillaceae</taxon>
        <taxon>Paenibacillus</taxon>
    </lineage>
</organism>
<evidence type="ECO:0000313" key="5">
    <source>
        <dbReference type="Proteomes" id="UP000267798"/>
    </source>
</evidence>
<keyword evidence="5" id="KW-1185">Reference proteome</keyword>
<accession>A0A3A6PFZ0</accession>
<dbReference type="Pfam" id="PF00583">
    <property type="entry name" value="Acetyltransf_1"/>
    <property type="match status" value="1"/>
</dbReference>
<dbReference type="Proteomes" id="UP000267798">
    <property type="component" value="Unassembled WGS sequence"/>
</dbReference>
<keyword evidence="1 4" id="KW-0808">Transferase</keyword>
<gene>
    <name evidence="4" type="ORF">D3P09_21580</name>
</gene>
<evidence type="ECO:0000259" key="3">
    <source>
        <dbReference type="PROSITE" id="PS51186"/>
    </source>
</evidence>
<dbReference type="AlphaFoldDB" id="A0A3A6PFZ0"/>
<evidence type="ECO:0000313" key="4">
    <source>
        <dbReference type="EMBL" id="RJX37818.1"/>
    </source>
</evidence>
<dbReference type="GO" id="GO:0016747">
    <property type="term" value="F:acyltransferase activity, transferring groups other than amino-acyl groups"/>
    <property type="evidence" value="ECO:0007669"/>
    <property type="project" value="InterPro"/>
</dbReference>
<dbReference type="PANTHER" id="PTHR43877">
    <property type="entry name" value="AMINOALKYLPHOSPHONATE N-ACETYLTRANSFERASE-RELATED-RELATED"/>
    <property type="match status" value="1"/>
</dbReference>
<dbReference type="PANTHER" id="PTHR43877:SF2">
    <property type="entry name" value="AMINOALKYLPHOSPHONATE N-ACETYLTRANSFERASE-RELATED"/>
    <property type="match status" value="1"/>
</dbReference>
<dbReference type="OrthoDB" id="9792929at2"/>
<comment type="caution">
    <text evidence="4">The sequence shown here is derived from an EMBL/GenBank/DDBJ whole genome shotgun (WGS) entry which is preliminary data.</text>
</comment>
<dbReference type="InterPro" id="IPR016181">
    <property type="entry name" value="Acyl_CoA_acyltransferase"/>
</dbReference>